<feature type="transmembrane region" description="Helical" evidence="1">
    <location>
        <begin position="20"/>
        <end position="39"/>
    </location>
</feature>
<evidence type="ECO:0000313" key="3">
    <source>
        <dbReference type="Proteomes" id="UP000641514"/>
    </source>
</evidence>
<gene>
    <name evidence="2" type="ORF">GCM10011410_33330</name>
</gene>
<reference evidence="2" key="2">
    <citation type="submission" date="2020-09" db="EMBL/GenBank/DDBJ databases">
        <authorList>
            <person name="Sun Q."/>
            <person name="Zhou Y."/>
        </authorList>
    </citation>
    <scope>NUCLEOTIDE SEQUENCE</scope>
    <source>
        <strain evidence="2">CGMCC 1.15478</strain>
    </source>
</reference>
<evidence type="ECO:0000313" key="2">
    <source>
        <dbReference type="EMBL" id="GGC77345.1"/>
    </source>
</evidence>
<dbReference type="PANTHER" id="PTHR30188:SF4">
    <property type="entry name" value="PROTEIN TRIGALACTOSYLDIACYLGLYCEROL 1, CHLOROPLASTIC"/>
    <property type="match status" value="1"/>
</dbReference>
<dbReference type="InterPro" id="IPR030802">
    <property type="entry name" value="Permease_MalE"/>
</dbReference>
<dbReference type="GO" id="GO:0005548">
    <property type="term" value="F:phospholipid transporter activity"/>
    <property type="evidence" value="ECO:0007669"/>
    <property type="project" value="TreeGrafter"/>
</dbReference>
<name>A0A916ULP8_9ACTN</name>
<feature type="transmembrane region" description="Helical" evidence="1">
    <location>
        <begin position="94"/>
        <end position="121"/>
    </location>
</feature>
<dbReference type="Pfam" id="PF02405">
    <property type="entry name" value="MlaE"/>
    <property type="match status" value="1"/>
</dbReference>
<evidence type="ECO:0000256" key="1">
    <source>
        <dbReference type="SAM" id="Phobius"/>
    </source>
</evidence>
<accession>A0A916ULP8</accession>
<dbReference type="AlphaFoldDB" id="A0A916ULP8"/>
<reference evidence="2" key="1">
    <citation type="journal article" date="2014" name="Int. J. Syst. Evol. Microbiol.">
        <title>Complete genome sequence of Corynebacterium casei LMG S-19264T (=DSM 44701T), isolated from a smear-ripened cheese.</title>
        <authorList>
            <consortium name="US DOE Joint Genome Institute (JGI-PGF)"/>
            <person name="Walter F."/>
            <person name="Albersmeier A."/>
            <person name="Kalinowski J."/>
            <person name="Ruckert C."/>
        </authorList>
    </citation>
    <scope>NUCLEOTIDE SEQUENCE</scope>
    <source>
        <strain evidence="2">CGMCC 1.15478</strain>
    </source>
</reference>
<organism evidence="2 3">
    <name type="scientific">Hoyosella rhizosphaerae</name>
    <dbReference type="NCBI Taxonomy" id="1755582"/>
    <lineage>
        <taxon>Bacteria</taxon>
        <taxon>Bacillati</taxon>
        <taxon>Actinomycetota</taxon>
        <taxon>Actinomycetes</taxon>
        <taxon>Mycobacteriales</taxon>
        <taxon>Hoyosellaceae</taxon>
        <taxon>Hoyosella</taxon>
    </lineage>
</organism>
<feature type="transmembrane region" description="Helical" evidence="1">
    <location>
        <begin position="242"/>
        <end position="263"/>
    </location>
</feature>
<keyword evidence="3" id="KW-1185">Reference proteome</keyword>
<dbReference type="RefSeq" id="WP_188677987.1">
    <property type="nucleotide sequence ID" value="NZ_BMJH01000007.1"/>
</dbReference>
<keyword evidence="1" id="KW-1133">Transmembrane helix</keyword>
<proteinExistence type="predicted"/>
<dbReference type="PANTHER" id="PTHR30188">
    <property type="entry name" value="ABC TRANSPORTER PERMEASE PROTEIN-RELATED"/>
    <property type="match status" value="1"/>
</dbReference>
<feature type="transmembrane region" description="Helical" evidence="1">
    <location>
        <begin position="152"/>
        <end position="177"/>
    </location>
</feature>
<sequence length="271" mass="28277">MTVEVVSKKKGLIADAVNEIGALVTFAAQTFLTGLAAILRGRFPLAEFVGQSVFLVRVCFWPSLLLMLPIGVVIAVMMGGLAGRIGAAQYSGAVVAFVIIGQAAALVTALIAAGVGGAAIVSDLGARTIREEIDAMQVMSVDVVERVVVPRVFALVFVALSMCAIVSFSGILFTYAYQVVGVGESQGGFLLTLQAYGRTTDFVMAMFKSFCFGVACSVIAAFKGTQTRGGSAGVANSVNESVVMMFIAVFVINVVLTQMYIVVVPAVGEYI</sequence>
<dbReference type="EMBL" id="BMJH01000007">
    <property type="protein sequence ID" value="GGC77345.1"/>
    <property type="molecule type" value="Genomic_DNA"/>
</dbReference>
<keyword evidence="1" id="KW-0472">Membrane</keyword>
<dbReference type="GO" id="GO:0043190">
    <property type="term" value="C:ATP-binding cassette (ABC) transporter complex"/>
    <property type="evidence" value="ECO:0007669"/>
    <property type="project" value="InterPro"/>
</dbReference>
<keyword evidence="1" id="KW-0812">Transmembrane</keyword>
<comment type="caution">
    <text evidence="2">The sequence shown here is derived from an EMBL/GenBank/DDBJ whole genome shotgun (WGS) entry which is preliminary data.</text>
</comment>
<dbReference type="Proteomes" id="UP000641514">
    <property type="component" value="Unassembled WGS sequence"/>
</dbReference>
<feature type="transmembrane region" description="Helical" evidence="1">
    <location>
        <begin position="202"/>
        <end position="222"/>
    </location>
</feature>
<protein>
    <submittedName>
        <fullName evidence="2">ABC transporter permease</fullName>
    </submittedName>
</protein>
<feature type="transmembrane region" description="Helical" evidence="1">
    <location>
        <begin position="60"/>
        <end position="82"/>
    </location>
</feature>